<reference evidence="1 2" key="1">
    <citation type="submission" date="2019-07" db="EMBL/GenBank/DDBJ databases">
        <title>R&amp;d 2014.</title>
        <authorList>
            <person name="Klenk H.-P."/>
        </authorList>
    </citation>
    <scope>NUCLEOTIDE SEQUENCE [LARGE SCALE GENOMIC DNA]</scope>
    <source>
        <strain evidence="1 2">DSM 43912</strain>
    </source>
</reference>
<dbReference type="EMBL" id="VLLP01000001">
    <property type="protein sequence ID" value="TWJ28021.1"/>
    <property type="molecule type" value="Genomic_DNA"/>
</dbReference>
<protein>
    <submittedName>
        <fullName evidence="1">Uncharacterized protein</fullName>
    </submittedName>
</protein>
<name>A0A562WDA8_9ACTN</name>
<gene>
    <name evidence="1" type="ORF">JD81_01524</name>
</gene>
<keyword evidence="2" id="KW-1185">Reference proteome</keyword>
<organism evidence="1 2">
    <name type="scientific">Micromonospora sagamiensis</name>
    <dbReference type="NCBI Taxonomy" id="47875"/>
    <lineage>
        <taxon>Bacteria</taxon>
        <taxon>Bacillati</taxon>
        <taxon>Actinomycetota</taxon>
        <taxon>Actinomycetes</taxon>
        <taxon>Micromonosporales</taxon>
        <taxon>Micromonosporaceae</taxon>
        <taxon>Micromonospora</taxon>
    </lineage>
</organism>
<evidence type="ECO:0000313" key="2">
    <source>
        <dbReference type="Proteomes" id="UP000319728"/>
    </source>
</evidence>
<evidence type="ECO:0000313" key="1">
    <source>
        <dbReference type="EMBL" id="TWJ28021.1"/>
    </source>
</evidence>
<proteinExistence type="predicted"/>
<sequence>MEARGGHGTIVHPGEDGGTFRVPAEQVPQLGTADLPGLPLPTDPSG</sequence>
<dbReference type="RefSeq" id="WP_186499750.1">
    <property type="nucleotide sequence ID" value="NZ_AP023438.1"/>
</dbReference>
<dbReference type="AlphaFoldDB" id="A0A562WDA8"/>
<comment type="caution">
    <text evidence="1">The sequence shown here is derived from an EMBL/GenBank/DDBJ whole genome shotgun (WGS) entry which is preliminary data.</text>
</comment>
<accession>A0A562WDA8</accession>
<dbReference type="Proteomes" id="UP000319728">
    <property type="component" value="Unassembled WGS sequence"/>
</dbReference>